<dbReference type="Gene3D" id="3.90.1200.10">
    <property type="match status" value="1"/>
</dbReference>
<dbReference type="EMBL" id="FQVG01000008">
    <property type="protein sequence ID" value="SHE58466.1"/>
    <property type="molecule type" value="Genomic_DNA"/>
</dbReference>
<dbReference type="PANTHER" id="PTHR39179:SF1">
    <property type="entry name" value="SPORE COAT PROTEIN I"/>
    <property type="match status" value="1"/>
</dbReference>
<dbReference type="SUPFAM" id="SSF56112">
    <property type="entry name" value="Protein kinase-like (PK-like)"/>
    <property type="match status" value="1"/>
</dbReference>
<dbReference type="Gene3D" id="3.30.200.20">
    <property type="entry name" value="Phosphorylase Kinase, domain 1"/>
    <property type="match status" value="1"/>
</dbReference>
<evidence type="ECO:0000313" key="3">
    <source>
        <dbReference type="Proteomes" id="UP000184423"/>
    </source>
</evidence>
<dbReference type="InterPro" id="IPR047175">
    <property type="entry name" value="CotS-like"/>
</dbReference>
<evidence type="ECO:0000259" key="1">
    <source>
        <dbReference type="Pfam" id="PF01636"/>
    </source>
</evidence>
<organism evidence="2 3">
    <name type="scientific">Caloramator proteoclasticus DSM 10124</name>
    <dbReference type="NCBI Taxonomy" id="1121262"/>
    <lineage>
        <taxon>Bacteria</taxon>
        <taxon>Bacillati</taxon>
        <taxon>Bacillota</taxon>
        <taxon>Clostridia</taxon>
        <taxon>Eubacteriales</taxon>
        <taxon>Clostridiaceae</taxon>
        <taxon>Caloramator</taxon>
    </lineage>
</organism>
<proteinExistence type="predicted"/>
<dbReference type="RefSeq" id="WP_073247951.1">
    <property type="nucleotide sequence ID" value="NZ_FQVG01000008.1"/>
</dbReference>
<feature type="domain" description="Aminoglycoside phosphotransferase" evidence="1">
    <location>
        <begin position="168"/>
        <end position="254"/>
    </location>
</feature>
<sequence>MEYKFRDKVYLSTYMLDTELFDRYNFLVEDAVPIRSVFILKTNEGLKILKKIDYKLEELEYIYEALNHIRRTYPYVINFKQSIEGKPYVEYQGGIYVVLDLIEGRECIYENPVDLIGASKSLAKLHSASEGIKVKDIRNNLYKMEANIIKKIKELNMCRDFAKLHLNKSDFDKLFLEYADYYIDEATQALNKLQKSEYRRLCRERYVLCHHDLAHHNIIVDNEDNYYFVDFDYAVVDLPYHDLCNLITKAIKHNMWNIDMADTVLQGYRSINELKKDELEVLYAYLLFPQDFYDITISYYMKTRGWDEDEFFEKLKRKAEYKDDRERFLKDFKEFIEG</sequence>
<reference evidence="3" key="1">
    <citation type="submission" date="2016-11" db="EMBL/GenBank/DDBJ databases">
        <authorList>
            <person name="Varghese N."/>
            <person name="Submissions S."/>
        </authorList>
    </citation>
    <scope>NUCLEOTIDE SEQUENCE [LARGE SCALE GENOMIC DNA]</scope>
    <source>
        <strain evidence="3">DSM 10124</strain>
    </source>
</reference>
<dbReference type="GO" id="GO:0042601">
    <property type="term" value="C:endospore-forming forespore"/>
    <property type="evidence" value="ECO:0007669"/>
    <property type="project" value="TreeGrafter"/>
</dbReference>
<dbReference type="InterPro" id="IPR011009">
    <property type="entry name" value="Kinase-like_dom_sf"/>
</dbReference>
<keyword evidence="3" id="KW-1185">Reference proteome</keyword>
<dbReference type="PANTHER" id="PTHR39179">
    <property type="entry name" value="SPORE COAT PROTEIN I"/>
    <property type="match status" value="1"/>
</dbReference>
<gene>
    <name evidence="2" type="ORF">SAMN02746091_00711</name>
</gene>
<dbReference type="InterPro" id="IPR002575">
    <property type="entry name" value="Aminoglycoside_PTrfase"/>
</dbReference>
<dbReference type="AlphaFoldDB" id="A0A1M4UP21"/>
<evidence type="ECO:0000313" key="2">
    <source>
        <dbReference type="EMBL" id="SHE58466.1"/>
    </source>
</evidence>
<dbReference type="NCBIfam" id="TIGR02906">
    <property type="entry name" value="spore_CotS"/>
    <property type="match status" value="1"/>
</dbReference>
<name>A0A1M4UP21_9CLOT</name>
<keyword evidence="2" id="KW-0167">Capsid protein</keyword>
<dbReference type="Pfam" id="PF01636">
    <property type="entry name" value="APH"/>
    <property type="match status" value="1"/>
</dbReference>
<protein>
    <submittedName>
        <fullName evidence="2">Spore coat protein, CotS family</fullName>
    </submittedName>
</protein>
<dbReference type="InterPro" id="IPR014255">
    <property type="entry name" value="Spore_coat_CotS"/>
</dbReference>
<accession>A0A1M4UP21</accession>
<keyword evidence="2" id="KW-0946">Virion</keyword>
<dbReference type="Proteomes" id="UP000184423">
    <property type="component" value="Unassembled WGS sequence"/>
</dbReference>